<keyword evidence="3 4" id="KW-0143">Chaperone</keyword>
<dbReference type="PIRSF" id="PIRSF036402">
    <property type="entry name" value="Ureas_acces_UreE"/>
    <property type="match status" value="1"/>
</dbReference>
<comment type="function">
    <text evidence="4">Involved in urease metallocenter assembly. Binds nickel. Probably functions as a nickel donor during metallocenter assembly.</text>
</comment>
<organism evidence="6 7">
    <name type="scientific">Brevibacterium yomogidense</name>
    <dbReference type="NCBI Taxonomy" id="946573"/>
    <lineage>
        <taxon>Bacteria</taxon>
        <taxon>Bacillati</taxon>
        <taxon>Actinomycetota</taxon>
        <taxon>Actinomycetes</taxon>
        <taxon>Micrococcales</taxon>
        <taxon>Brevibacteriaceae</taxon>
        <taxon>Brevibacterium</taxon>
    </lineage>
</organism>
<dbReference type="SUPFAM" id="SSF69287">
    <property type="entry name" value="Urease metallochaperone UreE, N-terminal domain"/>
    <property type="match status" value="1"/>
</dbReference>
<dbReference type="GO" id="GO:0005737">
    <property type="term" value="C:cytoplasm"/>
    <property type="evidence" value="ECO:0007669"/>
    <property type="project" value="UniProtKB-SubCell"/>
</dbReference>
<protein>
    <recommendedName>
        <fullName evidence="4">Urease accessory protein UreE</fullName>
    </recommendedName>
</protein>
<dbReference type="Proteomes" id="UP000196581">
    <property type="component" value="Unassembled WGS sequence"/>
</dbReference>
<evidence type="ECO:0000256" key="1">
    <source>
        <dbReference type="ARBA" id="ARBA00022490"/>
    </source>
</evidence>
<evidence type="ECO:0000259" key="5">
    <source>
        <dbReference type="SMART" id="SM00988"/>
    </source>
</evidence>
<evidence type="ECO:0000313" key="7">
    <source>
        <dbReference type="Proteomes" id="UP000196581"/>
    </source>
</evidence>
<dbReference type="EMBL" id="FWFF01000001">
    <property type="protein sequence ID" value="SLM89047.1"/>
    <property type="molecule type" value="Genomic_DNA"/>
</dbReference>
<dbReference type="RefSeq" id="WP_087003387.1">
    <property type="nucleotide sequence ID" value="NZ_FWFF01000001.1"/>
</dbReference>
<evidence type="ECO:0000256" key="4">
    <source>
        <dbReference type="HAMAP-Rule" id="MF_00822"/>
    </source>
</evidence>
<keyword evidence="1 4" id="KW-0963">Cytoplasm</keyword>
<dbReference type="GO" id="GO:0006457">
    <property type="term" value="P:protein folding"/>
    <property type="evidence" value="ECO:0007669"/>
    <property type="project" value="InterPro"/>
</dbReference>
<dbReference type="Gene3D" id="2.60.260.20">
    <property type="entry name" value="Urease metallochaperone UreE, N-terminal domain"/>
    <property type="match status" value="1"/>
</dbReference>
<dbReference type="SMART" id="SM00988">
    <property type="entry name" value="UreE_N"/>
    <property type="match status" value="1"/>
</dbReference>
<accession>A0A1X6WUQ9</accession>
<dbReference type="AlphaFoldDB" id="A0A1X6WUQ9"/>
<dbReference type="InterPro" id="IPR012406">
    <property type="entry name" value="UreE"/>
</dbReference>
<proteinExistence type="inferred from homology"/>
<evidence type="ECO:0000256" key="3">
    <source>
        <dbReference type="ARBA" id="ARBA00023186"/>
    </source>
</evidence>
<feature type="domain" description="UreE urease accessory N-terminal" evidence="5">
    <location>
        <begin position="6"/>
        <end position="72"/>
    </location>
</feature>
<evidence type="ECO:0000313" key="6">
    <source>
        <dbReference type="EMBL" id="SLM89047.1"/>
    </source>
</evidence>
<dbReference type="InterPro" id="IPR004029">
    <property type="entry name" value="UreE_N"/>
</dbReference>
<comment type="similarity">
    <text evidence="4">Belongs to the UreE family.</text>
</comment>
<sequence>MIIDSIQGNRSDLPADDLAALREDRVPLTNAQLLKRVQRVSTEAGEEIGLQLAQQQELRDGDVLHRDDSRIITVHVLPTDVLVISPEDITTMGFVAHSLGNRHLQAQFFGPESEYGRPVMVVLYDHTVEDFLTHHGTPFTREDRVMPAAFRHAEHSH</sequence>
<gene>
    <name evidence="4" type="primary">ureE</name>
    <name evidence="6" type="ORF">FM105_01100</name>
</gene>
<dbReference type="NCBIfam" id="NF009757">
    <property type="entry name" value="PRK13261.2-3"/>
    <property type="match status" value="1"/>
</dbReference>
<name>A0A1X6WUQ9_9MICO</name>
<dbReference type="SUPFAM" id="SSF69737">
    <property type="entry name" value="Urease metallochaperone UreE, C-terminal domain"/>
    <property type="match status" value="1"/>
</dbReference>
<keyword evidence="7" id="KW-1185">Reference proteome</keyword>
<dbReference type="Gene3D" id="3.30.70.790">
    <property type="entry name" value="UreE, C-terminal domain"/>
    <property type="match status" value="1"/>
</dbReference>
<dbReference type="GO" id="GO:0016151">
    <property type="term" value="F:nickel cation binding"/>
    <property type="evidence" value="ECO:0007669"/>
    <property type="project" value="UniProtKB-UniRule"/>
</dbReference>
<keyword evidence="2 4" id="KW-0533">Nickel</keyword>
<dbReference type="InterPro" id="IPR036118">
    <property type="entry name" value="UreE_N_sf"/>
</dbReference>
<dbReference type="CDD" id="cd00571">
    <property type="entry name" value="UreE"/>
    <property type="match status" value="1"/>
</dbReference>
<dbReference type="GO" id="GO:0051082">
    <property type="term" value="F:unfolded protein binding"/>
    <property type="evidence" value="ECO:0007669"/>
    <property type="project" value="UniProtKB-UniRule"/>
</dbReference>
<dbReference type="HAMAP" id="MF_00822">
    <property type="entry name" value="UreE"/>
    <property type="match status" value="1"/>
</dbReference>
<evidence type="ECO:0000256" key="2">
    <source>
        <dbReference type="ARBA" id="ARBA00022596"/>
    </source>
</evidence>
<dbReference type="Pfam" id="PF02814">
    <property type="entry name" value="UreE_N"/>
    <property type="match status" value="1"/>
</dbReference>
<reference evidence="7" key="1">
    <citation type="submission" date="2017-02" db="EMBL/GenBank/DDBJ databases">
        <authorList>
            <person name="Dridi B."/>
        </authorList>
    </citation>
    <scope>NUCLEOTIDE SEQUENCE [LARGE SCALE GENOMIC DNA]</scope>
    <source>
        <strain evidence="7">B Co 03.10</strain>
    </source>
</reference>
<comment type="subcellular location">
    <subcellularLocation>
        <location evidence="4">Cytoplasm</location>
    </subcellularLocation>
</comment>